<dbReference type="InterPro" id="IPR046100">
    <property type="entry name" value="DUF6037"/>
</dbReference>
<accession>A0ABR7GD45</accession>
<protein>
    <submittedName>
        <fullName evidence="1">Uncharacterized protein</fullName>
    </submittedName>
</protein>
<sequence length="195" mass="22959">MQYKFTHLRPICSSMRRNRKSLEQFDFVYNDIKFDCIIDIDAHPFEIMVGALKYNFAFILYVYPGFVTEMKDEDYYKLCQILNLNYKEHHFSSFAFLTLIDNNIPSESSPSPVPLKYIYPFRKNTLSKAEREEGFIFCGWLPHKGRHNGHVQNLAKTEKLLGKSIAAYCEKNDISSKWTTDITKEKDISFPWDNP</sequence>
<reference evidence="1 2" key="1">
    <citation type="submission" date="2020-08" db="EMBL/GenBank/DDBJ databases">
        <title>Genome public.</title>
        <authorList>
            <person name="Liu C."/>
            <person name="Sun Q."/>
        </authorList>
    </citation>
    <scope>NUCLEOTIDE SEQUENCE [LARGE SCALE GENOMIC DNA]</scope>
    <source>
        <strain evidence="1 2">NSJ-9</strain>
    </source>
</reference>
<dbReference type="EMBL" id="JACOPG010000001">
    <property type="protein sequence ID" value="MBC5685362.1"/>
    <property type="molecule type" value="Genomic_DNA"/>
</dbReference>
<proteinExistence type="predicted"/>
<name>A0ABR7GD45_9FIRM</name>
<evidence type="ECO:0000313" key="1">
    <source>
        <dbReference type="EMBL" id="MBC5685362.1"/>
    </source>
</evidence>
<dbReference type="RefSeq" id="WP_186853707.1">
    <property type="nucleotide sequence ID" value="NZ_JACOPG010000001.1"/>
</dbReference>
<gene>
    <name evidence="1" type="ORF">H8R94_01810</name>
</gene>
<keyword evidence="2" id="KW-1185">Reference proteome</keyword>
<comment type="caution">
    <text evidence="1">The sequence shown here is derived from an EMBL/GenBank/DDBJ whole genome shotgun (WGS) entry which is preliminary data.</text>
</comment>
<organism evidence="1 2">
    <name type="scientific">Roseburia lenta</name>
    <dbReference type="NCBI Taxonomy" id="2763061"/>
    <lineage>
        <taxon>Bacteria</taxon>
        <taxon>Bacillati</taxon>
        <taxon>Bacillota</taxon>
        <taxon>Clostridia</taxon>
        <taxon>Lachnospirales</taxon>
        <taxon>Lachnospiraceae</taxon>
        <taxon>Roseburia</taxon>
    </lineage>
</organism>
<dbReference type="Proteomes" id="UP000643810">
    <property type="component" value="Unassembled WGS sequence"/>
</dbReference>
<evidence type="ECO:0000313" key="2">
    <source>
        <dbReference type="Proteomes" id="UP000643810"/>
    </source>
</evidence>
<dbReference type="Pfam" id="PF19503">
    <property type="entry name" value="DUF6037"/>
    <property type="match status" value="1"/>
</dbReference>